<evidence type="ECO:0000313" key="7">
    <source>
        <dbReference type="EMBL" id="RHZ63842.1"/>
    </source>
</evidence>
<evidence type="ECO:0000256" key="1">
    <source>
        <dbReference type="ARBA" id="ARBA00004173"/>
    </source>
</evidence>
<gene>
    <name evidence="7" type="ORF">Glove_327g31</name>
</gene>
<evidence type="ECO:0000256" key="4">
    <source>
        <dbReference type="ARBA" id="ARBA00023128"/>
    </source>
</evidence>
<comment type="similarity">
    <text evidence="2">Belongs to the prokaryotic/mitochondrial release factor family.</text>
</comment>
<sequence length="248" mass="28381">MSIITQIIRKVPFTLLIPTIRYDFYAITHFENVLPIKNLNKVNLVVNEVSKRKSSNVTPSIFDEKKYSQDSKDSKDSKDGKESKDSKDSEDNKGSKDEAGSKTEEMEDDSFNSIIDNINPNEANEEKNSIKKSKNKTRIEIKLDEKDLIESFVKGSGHGGQKINTTSNCVDLRHIPTGIRVQCQETRSLQQNRLIAKKILIKKLDDHFNGHLSKSAIKREKIKKREAKKRKRAREKYGGNETKETKET</sequence>
<keyword evidence="8" id="KW-1185">Reference proteome</keyword>
<dbReference type="STRING" id="1348612.A0A397HL98"/>
<feature type="region of interest" description="Disordered" evidence="5">
    <location>
        <begin position="60"/>
        <end position="135"/>
    </location>
</feature>
<dbReference type="PANTHER" id="PTHR46203:SF1">
    <property type="entry name" value="MITOCHONDRIAL TRANSLATION RELEASE FACTOR IN RESCUE"/>
    <property type="match status" value="1"/>
</dbReference>
<feature type="domain" description="Prokaryotic-type class I peptide chain release factors" evidence="6">
    <location>
        <begin position="138"/>
        <end position="236"/>
    </location>
</feature>
<dbReference type="InterPro" id="IPR000352">
    <property type="entry name" value="Pep_chain_release_fac_I"/>
</dbReference>
<feature type="region of interest" description="Disordered" evidence="5">
    <location>
        <begin position="215"/>
        <end position="248"/>
    </location>
</feature>
<keyword evidence="3" id="KW-0809">Transit peptide</keyword>
<dbReference type="EMBL" id="PQFF01000299">
    <property type="protein sequence ID" value="RHZ63842.1"/>
    <property type="molecule type" value="Genomic_DNA"/>
</dbReference>
<organism evidence="7 8">
    <name type="scientific">Diversispora epigaea</name>
    <dbReference type="NCBI Taxonomy" id="1348612"/>
    <lineage>
        <taxon>Eukaryota</taxon>
        <taxon>Fungi</taxon>
        <taxon>Fungi incertae sedis</taxon>
        <taxon>Mucoromycota</taxon>
        <taxon>Glomeromycotina</taxon>
        <taxon>Glomeromycetes</taxon>
        <taxon>Diversisporales</taxon>
        <taxon>Diversisporaceae</taxon>
        <taxon>Diversispora</taxon>
    </lineage>
</organism>
<proteinExistence type="inferred from homology"/>
<feature type="compositionally biased region" description="Polar residues" evidence="5">
    <location>
        <begin position="111"/>
        <end position="120"/>
    </location>
</feature>
<dbReference type="Gene3D" id="3.30.160.20">
    <property type="match status" value="1"/>
</dbReference>
<feature type="compositionally biased region" description="Basic and acidic residues" evidence="5">
    <location>
        <begin position="62"/>
        <end position="104"/>
    </location>
</feature>
<dbReference type="AlphaFoldDB" id="A0A397HL98"/>
<name>A0A397HL98_9GLOM</name>
<dbReference type="GO" id="GO:0005739">
    <property type="term" value="C:mitochondrion"/>
    <property type="evidence" value="ECO:0007669"/>
    <property type="project" value="UniProtKB-SubCell"/>
</dbReference>
<evidence type="ECO:0000256" key="3">
    <source>
        <dbReference type="ARBA" id="ARBA00022946"/>
    </source>
</evidence>
<dbReference type="Proteomes" id="UP000266861">
    <property type="component" value="Unassembled WGS sequence"/>
</dbReference>
<evidence type="ECO:0000313" key="8">
    <source>
        <dbReference type="Proteomes" id="UP000266861"/>
    </source>
</evidence>
<reference evidence="7 8" key="1">
    <citation type="submission" date="2018-08" db="EMBL/GenBank/DDBJ databases">
        <title>Genome and evolution of the arbuscular mycorrhizal fungus Diversispora epigaea (formerly Glomus versiforme) and its bacterial endosymbionts.</title>
        <authorList>
            <person name="Sun X."/>
            <person name="Fei Z."/>
            <person name="Harrison M."/>
        </authorList>
    </citation>
    <scope>NUCLEOTIDE SEQUENCE [LARGE SCALE GENOMIC DNA]</scope>
    <source>
        <strain evidence="7 8">IT104</strain>
    </source>
</reference>
<dbReference type="GO" id="GO:0032543">
    <property type="term" value="P:mitochondrial translation"/>
    <property type="evidence" value="ECO:0007669"/>
    <property type="project" value="UniProtKB-ARBA"/>
</dbReference>
<keyword evidence="4" id="KW-0496">Mitochondrion</keyword>
<dbReference type="GO" id="GO:0003747">
    <property type="term" value="F:translation release factor activity"/>
    <property type="evidence" value="ECO:0007669"/>
    <property type="project" value="InterPro"/>
</dbReference>
<dbReference type="SUPFAM" id="SSF75620">
    <property type="entry name" value="Release factor"/>
    <property type="match status" value="1"/>
</dbReference>
<accession>A0A397HL98</accession>
<comment type="subcellular location">
    <subcellularLocation>
        <location evidence="1">Mitochondrion</location>
    </subcellularLocation>
</comment>
<dbReference type="OrthoDB" id="277888at2759"/>
<dbReference type="InterPro" id="IPR052405">
    <property type="entry name" value="Mito_Transl_Release_Factor"/>
</dbReference>
<evidence type="ECO:0000259" key="6">
    <source>
        <dbReference type="Pfam" id="PF00472"/>
    </source>
</evidence>
<feature type="compositionally biased region" description="Basic residues" evidence="5">
    <location>
        <begin position="220"/>
        <end position="234"/>
    </location>
</feature>
<dbReference type="InterPro" id="IPR045853">
    <property type="entry name" value="Pep_chain_release_fac_I_sf"/>
</dbReference>
<evidence type="ECO:0000256" key="5">
    <source>
        <dbReference type="SAM" id="MobiDB-lite"/>
    </source>
</evidence>
<dbReference type="Pfam" id="PF00472">
    <property type="entry name" value="RF-1"/>
    <property type="match status" value="1"/>
</dbReference>
<evidence type="ECO:0000256" key="2">
    <source>
        <dbReference type="ARBA" id="ARBA00010835"/>
    </source>
</evidence>
<dbReference type="PANTHER" id="PTHR46203">
    <property type="entry name" value="PROBABLE PEPTIDE CHAIN RELEASE FACTOR C12ORF65"/>
    <property type="match status" value="1"/>
</dbReference>
<protein>
    <recommendedName>
        <fullName evidence="6">Prokaryotic-type class I peptide chain release factors domain-containing protein</fullName>
    </recommendedName>
</protein>
<comment type="caution">
    <text evidence="7">The sequence shown here is derived from an EMBL/GenBank/DDBJ whole genome shotgun (WGS) entry which is preliminary data.</text>
</comment>
<feature type="compositionally biased region" description="Basic and acidic residues" evidence="5">
    <location>
        <begin position="235"/>
        <end position="248"/>
    </location>
</feature>